<dbReference type="Proteomes" id="UP000030755">
    <property type="component" value="Unassembled WGS sequence"/>
</dbReference>
<dbReference type="PANTHER" id="PTHR43721:SF9">
    <property type="entry name" value="GTP-BINDING PROTEIN 1"/>
    <property type="match status" value="1"/>
</dbReference>
<organism evidence="5 6">
    <name type="scientific">Rozella allomycis (strain CSF55)</name>
    <dbReference type="NCBI Taxonomy" id="988480"/>
    <lineage>
        <taxon>Eukaryota</taxon>
        <taxon>Fungi</taxon>
        <taxon>Fungi incertae sedis</taxon>
        <taxon>Cryptomycota</taxon>
        <taxon>Cryptomycota incertae sedis</taxon>
        <taxon>Rozella</taxon>
    </lineage>
</organism>
<dbReference type="InterPro" id="IPR050055">
    <property type="entry name" value="EF-Tu_GTPase"/>
</dbReference>
<evidence type="ECO:0000256" key="3">
    <source>
        <dbReference type="ARBA" id="ARBA00023134"/>
    </source>
</evidence>
<proteinExistence type="inferred from homology"/>
<dbReference type="SUPFAM" id="SSF52540">
    <property type="entry name" value="P-loop containing nucleoside triphosphate hydrolases"/>
    <property type="match status" value="1"/>
</dbReference>
<dbReference type="OrthoDB" id="248233at2759"/>
<accession>A0A075B3C5</accession>
<dbReference type="HOGENOM" id="CLU_012821_1_1_1"/>
<reference evidence="5 6" key="1">
    <citation type="journal article" date="2013" name="Curr. Biol.">
        <title>Shared signatures of parasitism and phylogenomics unite Cryptomycota and microsporidia.</title>
        <authorList>
            <person name="James T.Y."/>
            <person name="Pelin A."/>
            <person name="Bonen L."/>
            <person name="Ahrendt S."/>
            <person name="Sain D."/>
            <person name="Corradi N."/>
            <person name="Stajich J.E."/>
        </authorList>
    </citation>
    <scope>NUCLEOTIDE SEQUENCE [LARGE SCALE GENOMIC DNA]</scope>
    <source>
        <strain evidence="5 6">CSF55</strain>
    </source>
</reference>
<feature type="domain" description="Tr-type G" evidence="4">
    <location>
        <begin position="136"/>
        <end position="352"/>
    </location>
</feature>
<keyword evidence="5" id="KW-0378">Hydrolase</keyword>
<dbReference type="OMA" id="MAEMISC"/>
<evidence type="ECO:0000256" key="1">
    <source>
        <dbReference type="ARBA" id="ARBA00007249"/>
    </source>
</evidence>
<dbReference type="GO" id="GO:0003924">
    <property type="term" value="F:GTPase activity"/>
    <property type="evidence" value="ECO:0007669"/>
    <property type="project" value="InterPro"/>
</dbReference>
<dbReference type="InterPro" id="IPR000795">
    <property type="entry name" value="T_Tr_GTP-bd_dom"/>
</dbReference>
<evidence type="ECO:0000259" key="4">
    <source>
        <dbReference type="Pfam" id="PF00009"/>
    </source>
</evidence>
<comment type="similarity">
    <text evidence="1">Belongs to the TRAFAC class translation factor GTPase superfamily. Classic translation factor GTPase family. EF-Tu/EF-1A subfamily.</text>
</comment>
<dbReference type="GO" id="GO:0005525">
    <property type="term" value="F:GTP binding"/>
    <property type="evidence" value="ECO:0007669"/>
    <property type="project" value="UniProtKB-KW"/>
</dbReference>
<keyword evidence="2" id="KW-0547">Nucleotide-binding</keyword>
<evidence type="ECO:0000313" key="5">
    <source>
        <dbReference type="EMBL" id="EPZ35313.1"/>
    </source>
</evidence>
<name>A0A075B3C5_ROZAC</name>
<dbReference type="Gene3D" id="3.40.50.300">
    <property type="entry name" value="P-loop containing nucleotide triphosphate hydrolases"/>
    <property type="match status" value="1"/>
</dbReference>
<keyword evidence="3" id="KW-0342">GTP-binding</keyword>
<dbReference type="SUPFAM" id="SSF50447">
    <property type="entry name" value="Translation proteins"/>
    <property type="match status" value="1"/>
</dbReference>
<dbReference type="AlphaFoldDB" id="A0A075B3C5"/>
<dbReference type="InterPro" id="IPR009001">
    <property type="entry name" value="Transl_elong_EF1A/Init_IF2_C"/>
</dbReference>
<dbReference type="Gene3D" id="2.40.30.10">
    <property type="entry name" value="Translation factors"/>
    <property type="match status" value="1"/>
</dbReference>
<sequence length="593" mass="66953">MENVNQVGFFHDYKDIYLPTKFSLPPEVEKDNIEYKYKLKNLSEERIEELATQMNWRLTGTGNAFYEIGVEDDGSCVGLSKEDLKVSLRTLGRVCKRVHATIVTVREIQIQKSNNYIAEVWIRQKLAEHLHIVETRIAVLGDTRVGKSTLIGVFSQGELDDGRGKARLNMLRHRHEILTGRTSSMTYEVLGFDESGNIVNQKTRQKSEDIFGFGDDEISRKMWGDILKESVKVVSLIDLAGHEKYVRSTLSGFMQCKPDYALVVISALSENLSDLTKEHFEMSRIFHIPIIVALTKVDLVDDENLLRILSKIERFAESIKFKISLVENLNQLEPTASLSVIPIVPVSCTDSTHKGLEILQKLLFNLPKNEQLALNTSPHEVEFLIEDIFEIYQIGIVVAGKLNKGFINANDQRTFYIGPDRKGDYRPIKINSIHCQRVSVNLLKEDESGSLAIFGVERSVVRKGMIIVSSDPKLSPFKSFFEIEAEVSVLSSRKTIFPNHKGFLHIGAVKQAATLKEVVKIMSTERDKEVSLKKSRSGSSLKLTTPIGINKGDRATVNFKFSVSPEYVTKGSRLLFRDGNVKIIGFVTQIIER</sequence>
<dbReference type="PANTHER" id="PTHR43721">
    <property type="entry name" value="ELONGATION FACTOR TU-RELATED"/>
    <property type="match status" value="1"/>
</dbReference>
<gene>
    <name evidence="5" type="ORF">O9G_000709</name>
</gene>
<evidence type="ECO:0000256" key="2">
    <source>
        <dbReference type="ARBA" id="ARBA00022741"/>
    </source>
</evidence>
<protein>
    <submittedName>
        <fullName evidence="5">p-loop containing nucleoside triphosphate hydrolase domain-containing protein</fullName>
    </submittedName>
</protein>
<evidence type="ECO:0000313" key="6">
    <source>
        <dbReference type="Proteomes" id="UP000030755"/>
    </source>
</evidence>
<dbReference type="InterPro" id="IPR027417">
    <property type="entry name" value="P-loop_NTPase"/>
</dbReference>
<dbReference type="Pfam" id="PF00009">
    <property type="entry name" value="GTP_EFTU"/>
    <property type="match status" value="1"/>
</dbReference>
<dbReference type="InterPro" id="IPR009000">
    <property type="entry name" value="Transl_B-barrel_sf"/>
</dbReference>
<keyword evidence="6" id="KW-1185">Reference proteome</keyword>
<dbReference type="PRINTS" id="PR00449">
    <property type="entry name" value="RASTRNSFRMNG"/>
</dbReference>
<dbReference type="SUPFAM" id="SSF50465">
    <property type="entry name" value="EF-Tu/eEF-1alpha/eIF2-gamma C-terminal domain"/>
    <property type="match status" value="1"/>
</dbReference>
<dbReference type="GO" id="GO:0003746">
    <property type="term" value="F:translation elongation factor activity"/>
    <property type="evidence" value="ECO:0007669"/>
    <property type="project" value="TreeGrafter"/>
</dbReference>
<dbReference type="EMBL" id="KE560848">
    <property type="protein sequence ID" value="EPZ35313.1"/>
    <property type="molecule type" value="Genomic_DNA"/>
</dbReference>